<dbReference type="InterPro" id="IPR055355">
    <property type="entry name" value="ZP-C"/>
</dbReference>
<dbReference type="GO" id="GO:0032190">
    <property type="term" value="F:acrosin binding"/>
    <property type="evidence" value="ECO:0007669"/>
    <property type="project" value="TreeGrafter"/>
</dbReference>
<dbReference type="Ensembl" id="ENSCCRT00010118096.1">
    <property type="protein sequence ID" value="ENSCCRP00010106249.1"/>
    <property type="gene ID" value="ENSCCRG00010046817.1"/>
</dbReference>
<feature type="compositionally biased region" description="Polar residues" evidence="2">
    <location>
        <begin position="522"/>
        <end position="531"/>
    </location>
</feature>
<dbReference type="InterPro" id="IPR001507">
    <property type="entry name" value="ZP_dom"/>
</dbReference>
<feature type="region of interest" description="Disordered" evidence="2">
    <location>
        <begin position="522"/>
        <end position="574"/>
    </location>
</feature>
<name>A0A8C1PK79_CYPCA</name>
<accession>A0A8C1PK79</accession>
<organism evidence="5 6">
    <name type="scientific">Cyprinus carpio</name>
    <name type="common">Common carp</name>
    <dbReference type="NCBI Taxonomy" id="7962"/>
    <lineage>
        <taxon>Eukaryota</taxon>
        <taxon>Metazoa</taxon>
        <taxon>Chordata</taxon>
        <taxon>Craniata</taxon>
        <taxon>Vertebrata</taxon>
        <taxon>Euteleostomi</taxon>
        <taxon>Actinopterygii</taxon>
        <taxon>Neopterygii</taxon>
        <taxon>Teleostei</taxon>
        <taxon>Ostariophysi</taxon>
        <taxon>Cypriniformes</taxon>
        <taxon>Cyprinidae</taxon>
        <taxon>Cyprininae</taxon>
        <taxon>Cyprinus</taxon>
    </lineage>
</organism>
<evidence type="ECO:0000259" key="4">
    <source>
        <dbReference type="PROSITE" id="PS51034"/>
    </source>
</evidence>
<dbReference type="InterPro" id="IPR042235">
    <property type="entry name" value="ZP-C_dom"/>
</dbReference>
<keyword evidence="6" id="KW-1185">Reference proteome</keyword>
<dbReference type="Gene3D" id="2.60.40.3210">
    <property type="entry name" value="Zona pellucida, ZP-N domain"/>
    <property type="match status" value="2"/>
</dbReference>
<dbReference type="PANTHER" id="PTHR11576">
    <property type="entry name" value="ZONA PELLUCIDA SPERM-BINDING PROTEIN 3"/>
    <property type="match status" value="1"/>
</dbReference>
<dbReference type="GO" id="GO:0035803">
    <property type="term" value="P:egg coat formation"/>
    <property type="evidence" value="ECO:0007669"/>
    <property type="project" value="TreeGrafter"/>
</dbReference>
<dbReference type="GO" id="GO:2000344">
    <property type="term" value="P:positive regulation of acrosome reaction"/>
    <property type="evidence" value="ECO:0007669"/>
    <property type="project" value="TreeGrafter"/>
</dbReference>
<evidence type="ECO:0000313" key="6">
    <source>
        <dbReference type="Proteomes" id="UP000694427"/>
    </source>
</evidence>
<dbReference type="GO" id="GO:0031012">
    <property type="term" value="C:extracellular matrix"/>
    <property type="evidence" value="ECO:0007669"/>
    <property type="project" value="TreeGrafter"/>
</dbReference>
<dbReference type="GO" id="GO:0007339">
    <property type="term" value="P:binding of sperm to zona pellucida"/>
    <property type="evidence" value="ECO:0007669"/>
    <property type="project" value="TreeGrafter"/>
</dbReference>
<dbReference type="Pfam" id="PF00100">
    <property type="entry name" value="Zona_pellucida"/>
    <property type="match status" value="1"/>
</dbReference>
<dbReference type="PANTHER" id="PTHR11576:SF2">
    <property type="entry name" value="ZONA PELLUCIDA SPERM-BINDING PROTEIN 3"/>
    <property type="match status" value="1"/>
</dbReference>
<reference evidence="5" key="1">
    <citation type="submission" date="2025-08" db="UniProtKB">
        <authorList>
            <consortium name="Ensembl"/>
        </authorList>
    </citation>
    <scope>IDENTIFICATION</scope>
</reference>
<dbReference type="Gene3D" id="2.60.40.4100">
    <property type="entry name" value="Zona pellucida, ZP-C domain"/>
    <property type="match status" value="1"/>
</dbReference>
<evidence type="ECO:0000256" key="3">
    <source>
        <dbReference type="SAM" id="SignalP"/>
    </source>
</evidence>
<evidence type="ECO:0000256" key="1">
    <source>
        <dbReference type="ARBA" id="ARBA00023157"/>
    </source>
</evidence>
<feature type="chain" id="PRO_5034412769" evidence="3">
    <location>
        <begin position="24"/>
        <end position="595"/>
    </location>
</feature>
<evidence type="ECO:0000256" key="2">
    <source>
        <dbReference type="SAM" id="MobiDB-lite"/>
    </source>
</evidence>
<dbReference type="SMART" id="SM00241">
    <property type="entry name" value="ZP"/>
    <property type="match status" value="1"/>
</dbReference>
<feature type="domain" description="ZP" evidence="4">
    <location>
        <begin position="74"/>
        <end position="417"/>
    </location>
</feature>
<gene>
    <name evidence="5" type="primary">zp3b</name>
</gene>
<protein>
    <submittedName>
        <fullName evidence="5">Zona pellucida glycoprotein 3b</fullName>
    </submittedName>
</protein>
<dbReference type="Proteomes" id="UP000694427">
    <property type="component" value="Unplaced"/>
</dbReference>
<dbReference type="PROSITE" id="PS51034">
    <property type="entry name" value="ZP_2"/>
    <property type="match status" value="1"/>
</dbReference>
<keyword evidence="1" id="KW-1015">Disulfide bond</keyword>
<feature type="signal peptide" evidence="3">
    <location>
        <begin position="1"/>
        <end position="23"/>
    </location>
</feature>
<proteinExistence type="predicted"/>
<dbReference type="AlphaFoldDB" id="A0A8C1PK79"/>
<reference evidence="5" key="2">
    <citation type="submission" date="2025-09" db="UniProtKB">
        <authorList>
            <consortium name="Ensembl"/>
        </authorList>
    </citation>
    <scope>IDENTIFICATION</scope>
</reference>
<dbReference type="FunFam" id="2.60.40.4100:FF:000002">
    <property type="entry name" value="Zona pellucida sperm-binding protein 3"/>
    <property type="match status" value="1"/>
</dbReference>
<keyword evidence="3" id="KW-0732">Signal</keyword>
<evidence type="ECO:0000313" key="5">
    <source>
        <dbReference type="Ensembl" id="ENSCCRP00010106249.1"/>
    </source>
</evidence>
<sequence length="595" mass="65619">MWLSSTLTWCIAVFLMTPLLTDCYPRSSTSTFLQRAPLASQKLLSSQYQAAIPQSPPKINDPVPQGRQKTVSVYCHEEAIEVVMNADLFASGFLVYAEELLLGSPSLPNKVSAASCGAVQTGKSQLTILAYFKDCGTKLHVSSQTIRRPFTDGYSAEKWSLLTGHKPAFWWSSVSFDPWKTSGQPTRQASKNRDTCKLLVNNSQTHVVFNLSSQVTGDSLVYSNVVVYSPLPSPDGVLRQEGAVIPVECHYRRRYSVDSAAVAPTWIPFVSSASATDYLDFSLRLMNDDWQFERGSNVYFLGDVIHLQASVTLANHFPLLLFIDWCVATPTYEVVPSDIKYSFVDNHGCLLDSRSSYSRSKFLQRSQGNKLNLQLDAFRFYKLTSNLVFITCNLKAIPAAYPVNSQNRACSSIDGRWQSVDGGDEVCNGCEPSRQAAAEPQPIQPSRITLAPPLKQPYLAQKPKLADFYHVRPGQSLEPFKALINSRQYAGGVSKRGTDSNKDWSKIASIGPLFLIPKQEITTQSPGSPQSGPAEVLSSVAEEPELLFNSTETSPVTELEFKTDQETESSSPLEKGLFLNASDLFSSEEGSGFEP</sequence>